<dbReference type="InterPro" id="IPR008197">
    <property type="entry name" value="WAP_dom"/>
</dbReference>
<evidence type="ECO:0000259" key="4">
    <source>
        <dbReference type="PROSITE" id="PS51390"/>
    </source>
</evidence>
<dbReference type="Gene3D" id="4.10.75.10">
    <property type="entry name" value="Elafin-like"/>
    <property type="match status" value="2"/>
</dbReference>
<reference evidence="6" key="1">
    <citation type="submission" date="2025-08" db="UniProtKB">
        <authorList>
            <consortium name="RefSeq"/>
        </authorList>
    </citation>
    <scope>IDENTIFICATION</scope>
    <source>
        <strain evidence="6">J_2021</strain>
        <tissue evidence="6">Erythrocytes</tissue>
    </source>
</reference>
<keyword evidence="2" id="KW-1015">Disulfide bond</keyword>
<keyword evidence="5" id="KW-1185">Reference proteome</keyword>
<accession>A0A8J0U9E3</accession>
<protein>
    <submittedName>
        <fullName evidence="6">Antileukoproteinase</fullName>
    </submittedName>
</protein>
<proteinExistence type="predicted"/>
<dbReference type="SUPFAM" id="SSF57256">
    <property type="entry name" value="Elafin-like"/>
    <property type="match status" value="3"/>
</dbReference>
<dbReference type="GO" id="GO:0004867">
    <property type="term" value="F:serine-type endopeptidase inhibitor activity"/>
    <property type="evidence" value="ECO:0007669"/>
    <property type="project" value="TreeGrafter"/>
</dbReference>
<evidence type="ECO:0000256" key="2">
    <source>
        <dbReference type="ARBA" id="ARBA00023157"/>
    </source>
</evidence>
<dbReference type="AlphaFoldDB" id="A0A8J0U9E3"/>
<dbReference type="PANTHER" id="PTHR19441">
    <property type="entry name" value="WHEY ACDIC PROTEIN WAP"/>
    <property type="match status" value="1"/>
</dbReference>
<dbReference type="PROSITE" id="PS51390">
    <property type="entry name" value="WAP"/>
    <property type="match status" value="1"/>
</dbReference>
<evidence type="ECO:0000256" key="1">
    <source>
        <dbReference type="ARBA" id="ARBA00022729"/>
    </source>
</evidence>
<organism evidence="5 6">
    <name type="scientific">Xenopus laevis</name>
    <name type="common">African clawed frog</name>
    <dbReference type="NCBI Taxonomy" id="8355"/>
    <lineage>
        <taxon>Eukaryota</taxon>
        <taxon>Metazoa</taxon>
        <taxon>Chordata</taxon>
        <taxon>Craniata</taxon>
        <taxon>Vertebrata</taxon>
        <taxon>Euteleostomi</taxon>
        <taxon>Amphibia</taxon>
        <taxon>Batrachia</taxon>
        <taxon>Anura</taxon>
        <taxon>Pipoidea</taxon>
        <taxon>Pipidae</taxon>
        <taxon>Xenopodinae</taxon>
        <taxon>Xenopus</taxon>
        <taxon>Xenopus</taxon>
    </lineage>
</organism>
<evidence type="ECO:0000313" key="5">
    <source>
        <dbReference type="Proteomes" id="UP000186698"/>
    </source>
</evidence>
<dbReference type="GO" id="GO:0019731">
    <property type="term" value="P:antibacterial humoral response"/>
    <property type="evidence" value="ECO:0007669"/>
    <property type="project" value="TreeGrafter"/>
</dbReference>
<evidence type="ECO:0000256" key="3">
    <source>
        <dbReference type="SAM" id="SignalP"/>
    </source>
</evidence>
<dbReference type="GO" id="GO:0005615">
    <property type="term" value="C:extracellular space"/>
    <property type="evidence" value="ECO:0007669"/>
    <property type="project" value="TreeGrafter"/>
</dbReference>
<dbReference type="Pfam" id="PF00095">
    <property type="entry name" value="WAP"/>
    <property type="match status" value="3"/>
</dbReference>
<dbReference type="InterPro" id="IPR036645">
    <property type="entry name" value="Elafin-like_sf"/>
</dbReference>
<feature type="domain" description="WAP" evidence="4">
    <location>
        <begin position="74"/>
        <end position="121"/>
    </location>
</feature>
<feature type="chain" id="PRO_5035306899" evidence="3">
    <location>
        <begin position="22"/>
        <end position="167"/>
    </location>
</feature>
<sequence length="167" mass="18378">MSRAIGSLLLGIALCCAGVWTLESPAKYHDVCPKFEPRTCKLPQPRRCLGDKDCAKRGQKCCCSECGWKCVKPEKVKSGRCPPIMASCVLPLPKPQCQTDRDCPHHEKCCTLCGKVCLDPVEEAPEVCPASDPRKLQCPSVFCTRNEDCLAPQKCCQSGDKQKCMDL</sequence>
<dbReference type="GO" id="GO:0045087">
    <property type="term" value="P:innate immune response"/>
    <property type="evidence" value="ECO:0007669"/>
    <property type="project" value="TreeGrafter"/>
</dbReference>
<keyword evidence="1 3" id="KW-0732">Signal</keyword>
<dbReference type="GeneID" id="108705299"/>
<evidence type="ECO:0000313" key="6">
    <source>
        <dbReference type="RefSeq" id="XP_018097617.2"/>
    </source>
</evidence>
<gene>
    <name evidence="6" type="primary">LOC108705299</name>
</gene>
<dbReference type="Proteomes" id="UP000186698">
    <property type="component" value="Chromosome 5L"/>
</dbReference>
<dbReference type="RefSeq" id="XP_018097617.2">
    <property type="nucleotide sequence ID" value="XM_018242128.2"/>
</dbReference>
<feature type="signal peptide" evidence="3">
    <location>
        <begin position="1"/>
        <end position="21"/>
    </location>
</feature>
<dbReference type="SMART" id="SM00217">
    <property type="entry name" value="WAP"/>
    <property type="match status" value="2"/>
</dbReference>
<dbReference type="KEGG" id="xla:108705299"/>
<dbReference type="OrthoDB" id="4473401at2759"/>
<name>A0A8J0U9E3_XENLA</name>
<dbReference type="InterPro" id="IPR050514">
    <property type="entry name" value="WAP_four-disulfide_core"/>
</dbReference>
<dbReference type="PANTHER" id="PTHR19441:SF30">
    <property type="entry name" value="ELAFIN"/>
    <property type="match status" value="1"/>
</dbReference>